<accession>A0A2H3SKB9</accession>
<dbReference type="Proteomes" id="UP000219369">
    <property type="component" value="Unassembled WGS sequence"/>
</dbReference>
<sequence>MAGFLFLHRKERKGSMFDLRCQNKQLGVMSDSIAEENGKKFQGILKVRIEGVIFASNATSNNCNVDNKEKIRST</sequence>
<protein>
    <submittedName>
        <fullName evidence="1">Uncharacterized protein</fullName>
    </submittedName>
</protein>
<proteinExistence type="predicted"/>
<gene>
    <name evidence="1" type="ORF">FRV6_01088</name>
</gene>
<name>A0A2H3SKB9_FUSOX</name>
<organism evidence="1 2">
    <name type="scientific">Fusarium oxysporum</name>
    <name type="common">Fusarium vascular wilt</name>
    <dbReference type="NCBI Taxonomy" id="5507"/>
    <lineage>
        <taxon>Eukaryota</taxon>
        <taxon>Fungi</taxon>
        <taxon>Dikarya</taxon>
        <taxon>Ascomycota</taxon>
        <taxon>Pezizomycotina</taxon>
        <taxon>Sordariomycetes</taxon>
        <taxon>Hypocreomycetidae</taxon>
        <taxon>Hypocreales</taxon>
        <taxon>Nectriaceae</taxon>
        <taxon>Fusarium</taxon>
        <taxon>Fusarium oxysporum species complex</taxon>
    </lineage>
</organism>
<dbReference type="AlphaFoldDB" id="A0A2H3SKB9"/>
<evidence type="ECO:0000313" key="1">
    <source>
        <dbReference type="EMBL" id="SCO76876.1"/>
    </source>
</evidence>
<dbReference type="EMBL" id="FMJY01000001">
    <property type="protein sequence ID" value="SCO76876.1"/>
    <property type="molecule type" value="Genomic_DNA"/>
</dbReference>
<evidence type="ECO:0000313" key="2">
    <source>
        <dbReference type="Proteomes" id="UP000219369"/>
    </source>
</evidence>
<reference evidence="2" key="1">
    <citation type="submission" date="2016-09" db="EMBL/GenBank/DDBJ databases">
        <authorList>
            <person name="Guldener U."/>
        </authorList>
    </citation>
    <scope>NUCLEOTIDE SEQUENCE [LARGE SCALE GENOMIC DNA]</scope>
    <source>
        <strain evidence="2">V64-1</strain>
    </source>
</reference>